<reference evidence="2 3" key="1">
    <citation type="submission" date="2017-03" db="EMBL/GenBank/DDBJ databases">
        <title>Widespread Adenine N6-methylation of Active Genes in Fungi.</title>
        <authorList>
            <consortium name="DOE Joint Genome Institute"/>
            <person name="Mondo S.J."/>
            <person name="Dannebaum R.O."/>
            <person name="Kuo R.C."/>
            <person name="Louie K.B."/>
            <person name="Bewick A.J."/>
            <person name="Labutti K."/>
            <person name="Haridas S."/>
            <person name="Kuo A."/>
            <person name="Salamov A."/>
            <person name="Ahrendt S.R."/>
            <person name="Lau R."/>
            <person name="Bowen B.P."/>
            <person name="Lipzen A."/>
            <person name="Sullivan W."/>
            <person name="Andreopoulos W.B."/>
            <person name="Clum A."/>
            <person name="Lindquist E."/>
            <person name="Daum C."/>
            <person name="Northen T.R."/>
            <person name="Ramamoorthy G."/>
            <person name="Schmitz R.J."/>
            <person name="Gryganskyi A."/>
            <person name="Culley D."/>
            <person name="Magnuson J."/>
            <person name="James T.Y."/>
            <person name="O'Malley M.A."/>
            <person name="Stajich J.E."/>
            <person name="Spatafora J.W."/>
            <person name="Visel A."/>
            <person name="Grigoriev I.V."/>
        </authorList>
    </citation>
    <scope>NUCLEOTIDE SEQUENCE [LARGE SCALE GENOMIC DNA]</scope>
    <source>
        <strain evidence="2 3">NRRL Y-17943</strain>
    </source>
</reference>
<proteinExistence type="predicted"/>
<dbReference type="RefSeq" id="XP_021873705.1">
    <property type="nucleotide sequence ID" value="XM_022014734.1"/>
</dbReference>
<dbReference type="InParanoid" id="A0A1Y1UPD9"/>
<dbReference type="GeneID" id="33556542"/>
<keyword evidence="1" id="KW-0732">Signal</keyword>
<sequence>MHLSLSVWLLGCAASHSVLPLWRRYLDWFGPSCSRVMCCINCLKGGFGPKSYRGYAAGRWTRRVTAYLGRLPRTVASESIYDASRQTLLIPEGTFQSEWYETNLFCRSKSVRSDGREKLCHGSHAL</sequence>
<dbReference type="Proteomes" id="UP000193218">
    <property type="component" value="Unassembled WGS sequence"/>
</dbReference>
<dbReference type="EMBL" id="NBSH01000002">
    <property type="protein sequence ID" value="ORX39920.1"/>
    <property type="molecule type" value="Genomic_DNA"/>
</dbReference>
<keyword evidence="3" id="KW-1185">Reference proteome</keyword>
<protein>
    <recommendedName>
        <fullName evidence="4">Secreted protein</fullName>
    </recommendedName>
</protein>
<feature type="signal peptide" evidence="1">
    <location>
        <begin position="1"/>
        <end position="15"/>
    </location>
</feature>
<evidence type="ECO:0008006" key="4">
    <source>
        <dbReference type="Google" id="ProtNLM"/>
    </source>
</evidence>
<organism evidence="2 3">
    <name type="scientific">Kockovaella imperatae</name>
    <dbReference type="NCBI Taxonomy" id="4999"/>
    <lineage>
        <taxon>Eukaryota</taxon>
        <taxon>Fungi</taxon>
        <taxon>Dikarya</taxon>
        <taxon>Basidiomycota</taxon>
        <taxon>Agaricomycotina</taxon>
        <taxon>Tremellomycetes</taxon>
        <taxon>Tremellales</taxon>
        <taxon>Cuniculitremaceae</taxon>
        <taxon>Kockovaella</taxon>
    </lineage>
</organism>
<name>A0A1Y1UPD9_9TREE</name>
<comment type="caution">
    <text evidence="2">The sequence shown here is derived from an EMBL/GenBank/DDBJ whole genome shotgun (WGS) entry which is preliminary data.</text>
</comment>
<gene>
    <name evidence="2" type="ORF">BD324DRAFT_615533</name>
</gene>
<dbReference type="AlphaFoldDB" id="A0A1Y1UPD9"/>
<evidence type="ECO:0000313" key="3">
    <source>
        <dbReference type="Proteomes" id="UP000193218"/>
    </source>
</evidence>
<evidence type="ECO:0000256" key="1">
    <source>
        <dbReference type="SAM" id="SignalP"/>
    </source>
</evidence>
<feature type="chain" id="PRO_5012146639" description="Secreted protein" evidence="1">
    <location>
        <begin position="16"/>
        <end position="126"/>
    </location>
</feature>
<evidence type="ECO:0000313" key="2">
    <source>
        <dbReference type="EMBL" id="ORX39920.1"/>
    </source>
</evidence>
<accession>A0A1Y1UPD9</accession>